<evidence type="ECO:0000256" key="4">
    <source>
        <dbReference type="ARBA" id="ARBA00023163"/>
    </source>
</evidence>
<keyword evidence="3" id="KW-0238">DNA-binding</keyword>
<evidence type="ECO:0000256" key="6">
    <source>
        <dbReference type="SAM" id="MobiDB-lite"/>
    </source>
</evidence>
<dbReference type="PANTHER" id="PTHR11037">
    <property type="entry name" value="TRANSCRIPTION FACTOR CP2"/>
    <property type="match status" value="1"/>
</dbReference>
<dbReference type="GO" id="GO:0000978">
    <property type="term" value="F:RNA polymerase II cis-regulatory region sequence-specific DNA binding"/>
    <property type="evidence" value="ECO:0007669"/>
    <property type="project" value="TreeGrafter"/>
</dbReference>
<evidence type="ECO:0000313" key="8">
    <source>
        <dbReference type="EMBL" id="KAF4470843.1"/>
    </source>
</evidence>
<comment type="caution">
    <text evidence="8">The sequence shown here is derived from an EMBL/GenBank/DDBJ whole genome shotgun (WGS) entry which is preliminary data.</text>
</comment>
<dbReference type="Pfam" id="PF25416">
    <property type="entry name" value="GRHL1_C"/>
    <property type="match status" value="1"/>
</dbReference>
<feature type="region of interest" description="Disordered" evidence="6">
    <location>
        <begin position="955"/>
        <end position="1070"/>
    </location>
</feature>
<accession>A0A8H4LMJ2</accession>
<name>A0A8H4LMJ2_9HYPO</name>
<dbReference type="PROSITE" id="PS51968">
    <property type="entry name" value="GRH_CP2_DB"/>
    <property type="match status" value="1"/>
</dbReference>
<reference evidence="8 9" key="1">
    <citation type="submission" date="2020-01" db="EMBL/GenBank/DDBJ databases">
        <title>Identification and distribution of gene clusters putatively required for synthesis of sphingolipid metabolism inhibitors in phylogenetically diverse species of the filamentous fungus Fusarium.</title>
        <authorList>
            <person name="Kim H.-S."/>
            <person name="Busman M."/>
            <person name="Brown D.W."/>
            <person name="Divon H."/>
            <person name="Uhlig S."/>
            <person name="Proctor R.H."/>
        </authorList>
    </citation>
    <scope>NUCLEOTIDE SEQUENCE [LARGE SCALE GENOMIC DNA]</scope>
    <source>
        <strain evidence="8 9">NRRL 20459</strain>
    </source>
</reference>
<dbReference type="AlphaFoldDB" id="A0A8H4LMJ2"/>
<dbReference type="GO" id="GO:0005634">
    <property type="term" value="C:nucleus"/>
    <property type="evidence" value="ECO:0007669"/>
    <property type="project" value="UniProtKB-SubCell"/>
</dbReference>
<protein>
    <recommendedName>
        <fullName evidence="7">Grh/CP2 DB domain-containing protein</fullName>
    </recommendedName>
</protein>
<comment type="subcellular location">
    <subcellularLocation>
        <location evidence="1">Nucleus</location>
    </subcellularLocation>
</comment>
<keyword evidence="2" id="KW-0805">Transcription regulation</keyword>
<dbReference type="Pfam" id="PF04516">
    <property type="entry name" value="CP2"/>
    <property type="match status" value="1"/>
</dbReference>
<feature type="compositionally biased region" description="Low complexity" evidence="6">
    <location>
        <begin position="17"/>
        <end position="27"/>
    </location>
</feature>
<keyword evidence="4" id="KW-0804">Transcription</keyword>
<evidence type="ECO:0000256" key="1">
    <source>
        <dbReference type="ARBA" id="ARBA00004123"/>
    </source>
</evidence>
<evidence type="ECO:0000259" key="7">
    <source>
        <dbReference type="PROSITE" id="PS51968"/>
    </source>
</evidence>
<gene>
    <name evidence="8" type="ORF">FALBO_2245</name>
</gene>
<feature type="region of interest" description="Disordered" evidence="6">
    <location>
        <begin position="872"/>
        <end position="922"/>
    </location>
</feature>
<feature type="compositionally biased region" description="Low complexity" evidence="6">
    <location>
        <begin position="990"/>
        <end position="1012"/>
    </location>
</feature>
<evidence type="ECO:0000313" key="9">
    <source>
        <dbReference type="Proteomes" id="UP000554235"/>
    </source>
</evidence>
<feature type="region of interest" description="Disordered" evidence="6">
    <location>
        <begin position="463"/>
        <end position="483"/>
    </location>
</feature>
<dbReference type="GO" id="GO:0001228">
    <property type="term" value="F:DNA-binding transcription activator activity, RNA polymerase II-specific"/>
    <property type="evidence" value="ECO:0007669"/>
    <property type="project" value="TreeGrafter"/>
</dbReference>
<keyword evidence="9" id="KW-1185">Reference proteome</keyword>
<dbReference type="InterPro" id="IPR040167">
    <property type="entry name" value="TF_CP2-like"/>
</dbReference>
<dbReference type="EMBL" id="JAADYS010000287">
    <property type="protein sequence ID" value="KAF4470843.1"/>
    <property type="molecule type" value="Genomic_DNA"/>
</dbReference>
<dbReference type="OrthoDB" id="7680836at2759"/>
<dbReference type="Proteomes" id="UP000554235">
    <property type="component" value="Unassembled WGS sequence"/>
</dbReference>
<dbReference type="InterPro" id="IPR057520">
    <property type="entry name" value="GRHL1/CP2_C"/>
</dbReference>
<organism evidence="8 9">
    <name type="scientific">Fusarium albosuccineum</name>
    <dbReference type="NCBI Taxonomy" id="1237068"/>
    <lineage>
        <taxon>Eukaryota</taxon>
        <taxon>Fungi</taxon>
        <taxon>Dikarya</taxon>
        <taxon>Ascomycota</taxon>
        <taxon>Pezizomycotina</taxon>
        <taxon>Sordariomycetes</taxon>
        <taxon>Hypocreomycetidae</taxon>
        <taxon>Hypocreales</taxon>
        <taxon>Nectriaceae</taxon>
        <taxon>Fusarium</taxon>
        <taxon>Fusarium decemcellulare species complex</taxon>
    </lineage>
</organism>
<dbReference type="InterPro" id="IPR007604">
    <property type="entry name" value="CP2"/>
</dbReference>
<evidence type="ECO:0000256" key="3">
    <source>
        <dbReference type="ARBA" id="ARBA00023125"/>
    </source>
</evidence>
<feature type="region of interest" description="Disordered" evidence="6">
    <location>
        <begin position="1"/>
        <end position="27"/>
    </location>
</feature>
<proteinExistence type="predicted"/>
<keyword evidence="5" id="KW-0539">Nucleus</keyword>
<dbReference type="PANTHER" id="PTHR11037:SF20">
    <property type="entry name" value="PROTEIN GRAINYHEAD"/>
    <property type="match status" value="1"/>
</dbReference>
<sequence>MDHGRLSRTNNFDINEPPLLLSPSASLPTPPLTLDPGLAGAKTARARVPPCGFASIIMTPQAPENRWDQWDGMGWDGMDACPSDAQTSRPSILHGVSLQYKATNDTALFRTSRRQSHFIHRPWAASRHCGQAIIAPDSLLHLGRDTVDLGLGTSTSLDLHNTQPSPSLGPLGRIPRLQRLFSDWVFSRTPSHPTPSGNRRHEILGINLGIIASRRIDIDIAPLPGVWHKAQTVRHRHSLFSAYTPPSTLALTLIPIHFIHSIHDTASAPRAWDLEPAISPNIPNRSRPSLRRADNNRASLLSWDGLATPTSTCSDKGTQFSVVLGSRASAIARRSLGGPCNSHTTVSVTKRHANMPFLYRTSSQKPGDELLANFRQQFPEVAAVSTSSTAPVISQTASADNTIAPVAPLAERYVMCPATIYRNRDIGGANIPRAASQLKIELKPHGSCANRNFSVRSQGIGQDVFRDQDPTPRATNDPWRFTPSLLDPNSMSFASFANAPPGYYTPTPGGTNTLFHPQAGDLHTPTMGLGMGLNTPLSMPTSGDVMQPGPSQAVIDMTGFQALQPHQFHHFNPFIQAPPPQPAFAPSTFVHQDTGYETMDQDGSPMDSDPSPERMSSIGATLQKTTPMIGLQSRQFSSPMAHPLPPSAEKFRFHSTLNAPTAMIKQADEIPVTYLNKGQAYSLSVADTNATMPVAPGTKYRTFVRVSFEDDQQRQRPGVCWGLWKEGRGTNEAHQRGGKLQAVEYVEAGQPAEGDDKRTRVELESSSFDGFCVTWTPGLNGPPEVNIAVRFNFLSTDFSHSKGVKGIPVRLCAKTHPIPCDPSQPAADANPEICYCKVKLFRDHGAERKLSNDVAHVKKSIDKLKQQIAQAESGLKDFGKRKRSSGAAKIGDTQRPGKVQKHKRTWSMSSASSAGGGNGGRVSMEEDLHFKLQTLQDMFTSTRPVSVLFLRGEEHDDPDLHPVSLPGDASPLTRSDTREGPNWQARSGRSSVAGSMISPSPSSLSLASQASGIGPGGQWQNFDSVAGGDISRKGSEQPTRINKGDDDGSLSGWIEALGVDPSYRPPQAQSPKPVACFYIQRRMQPEPGKPDYHRAIYLMQRTLQELNNRIAAKWGLDSSQILRTIHSIHNGLEVEMDDDVVRELKEGQDMTLEVEEVGQSAAVKREWEMAVDSAEEGALPPSDKATSGLILRLTF</sequence>
<evidence type="ECO:0000256" key="2">
    <source>
        <dbReference type="ARBA" id="ARBA00023015"/>
    </source>
</evidence>
<evidence type="ECO:0000256" key="5">
    <source>
        <dbReference type="ARBA" id="ARBA00023242"/>
    </source>
</evidence>
<feature type="domain" description="Grh/CP2 DB" evidence="7">
    <location>
        <begin position="649"/>
        <end position="901"/>
    </location>
</feature>